<dbReference type="AlphaFoldDB" id="A0A164JHB0"/>
<protein>
    <submittedName>
        <fullName evidence="3">Uncharacterized protein</fullName>
    </submittedName>
</protein>
<feature type="region of interest" description="Disordered" evidence="1">
    <location>
        <begin position="186"/>
        <end position="205"/>
    </location>
</feature>
<feature type="non-terminal residue" evidence="3">
    <location>
        <position position="1"/>
    </location>
</feature>
<sequence>SFELWHKKWTIFLSLSTIDSALDVDDRDLYKAHTLLSCLSTDTLQAVLSMGLTDDQLDDHTVVIDHLRARCNAGRNRHVWRQQFAAKKQGIQQAADDWLCELRDLARKCEFATDCCASCEPTRILGQLIFGVESDEVRVKLLEHGATLSLDQALTIIRTAEASNKQSKNLKTGDAAAIQGATSSYKRFKQKSSNPPVDGSSAAGAKFAGCRNCGSKTRCKPLTACP</sequence>
<evidence type="ECO:0000256" key="2">
    <source>
        <dbReference type="SAM" id="SignalP"/>
    </source>
</evidence>
<dbReference type="EMBL" id="LRGB01004612">
    <property type="protein sequence ID" value="KZS02348.1"/>
    <property type="molecule type" value="Genomic_DNA"/>
</dbReference>
<proteinExistence type="predicted"/>
<feature type="chain" id="PRO_5007850970" evidence="2">
    <location>
        <begin position="22"/>
        <end position="226"/>
    </location>
</feature>
<evidence type="ECO:0000313" key="3">
    <source>
        <dbReference type="EMBL" id="KZS02348.1"/>
    </source>
</evidence>
<keyword evidence="2" id="KW-0732">Signal</keyword>
<name>A0A164JHB0_9CRUS</name>
<evidence type="ECO:0000256" key="1">
    <source>
        <dbReference type="SAM" id="MobiDB-lite"/>
    </source>
</evidence>
<keyword evidence="4" id="KW-1185">Reference proteome</keyword>
<dbReference type="Proteomes" id="UP000076858">
    <property type="component" value="Unassembled WGS sequence"/>
</dbReference>
<organism evidence="3 4">
    <name type="scientific">Daphnia magna</name>
    <dbReference type="NCBI Taxonomy" id="35525"/>
    <lineage>
        <taxon>Eukaryota</taxon>
        <taxon>Metazoa</taxon>
        <taxon>Ecdysozoa</taxon>
        <taxon>Arthropoda</taxon>
        <taxon>Crustacea</taxon>
        <taxon>Branchiopoda</taxon>
        <taxon>Diplostraca</taxon>
        <taxon>Cladocera</taxon>
        <taxon>Anomopoda</taxon>
        <taxon>Daphniidae</taxon>
        <taxon>Daphnia</taxon>
    </lineage>
</organism>
<comment type="caution">
    <text evidence="3">The sequence shown here is derived from an EMBL/GenBank/DDBJ whole genome shotgun (WGS) entry which is preliminary data.</text>
</comment>
<accession>A0A164JHB0</accession>
<dbReference type="PANTHER" id="PTHR33198">
    <property type="entry name" value="ANK_REP_REGION DOMAIN-CONTAINING PROTEIN-RELATED"/>
    <property type="match status" value="1"/>
</dbReference>
<feature type="compositionally biased region" description="Polar residues" evidence="1">
    <location>
        <begin position="186"/>
        <end position="195"/>
    </location>
</feature>
<feature type="non-terminal residue" evidence="3">
    <location>
        <position position="226"/>
    </location>
</feature>
<reference evidence="3 4" key="1">
    <citation type="submission" date="2016-03" db="EMBL/GenBank/DDBJ databases">
        <title>EvidentialGene: Evidence-directed Construction of Genes on Genomes.</title>
        <authorList>
            <person name="Gilbert D.G."/>
            <person name="Choi J.-H."/>
            <person name="Mockaitis K."/>
            <person name="Colbourne J."/>
            <person name="Pfrender M."/>
        </authorList>
    </citation>
    <scope>NUCLEOTIDE SEQUENCE [LARGE SCALE GENOMIC DNA]</scope>
    <source>
        <strain evidence="3 4">Xinb3</strain>
        <tissue evidence="3">Complete organism</tissue>
    </source>
</reference>
<evidence type="ECO:0000313" key="4">
    <source>
        <dbReference type="Proteomes" id="UP000076858"/>
    </source>
</evidence>
<gene>
    <name evidence="3" type="ORF">APZ42_000647</name>
</gene>
<dbReference type="OrthoDB" id="6377591at2759"/>
<dbReference type="PANTHER" id="PTHR33198:SF21">
    <property type="entry name" value="RETROTRANSPOSON GAG DOMAIN-CONTAINING PROTEIN"/>
    <property type="match status" value="1"/>
</dbReference>
<feature type="signal peptide" evidence="2">
    <location>
        <begin position="1"/>
        <end position="21"/>
    </location>
</feature>